<dbReference type="InParanoid" id="A0A059B038"/>
<name>A0A059B038_EUCGR</name>
<evidence type="ECO:0000256" key="1">
    <source>
        <dbReference type="SAM" id="MobiDB-lite"/>
    </source>
</evidence>
<accession>A0A059B038</accession>
<dbReference type="AlphaFoldDB" id="A0A059B038"/>
<organism evidence="2">
    <name type="scientific">Eucalyptus grandis</name>
    <name type="common">Flooded gum</name>
    <dbReference type="NCBI Taxonomy" id="71139"/>
    <lineage>
        <taxon>Eukaryota</taxon>
        <taxon>Viridiplantae</taxon>
        <taxon>Streptophyta</taxon>
        <taxon>Embryophyta</taxon>
        <taxon>Tracheophyta</taxon>
        <taxon>Spermatophyta</taxon>
        <taxon>Magnoliopsida</taxon>
        <taxon>eudicotyledons</taxon>
        <taxon>Gunneridae</taxon>
        <taxon>Pentapetalae</taxon>
        <taxon>rosids</taxon>
        <taxon>malvids</taxon>
        <taxon>Myrtales</taxon>
        <taxon>Myrtaceae</taxon>
        <taxon>Myrtoideae</taxon>
        <taxon>Eucalypteae</taxon>
        <taxon>Eucalyptus</taxon>
    </lineage>
</organism>
<gene>
    <name evidence="2" type="ORF">EUGRSUZ_H02193</name>
</gene>
<feature type="region of interest" description="Disordered" evidence="1">
    <location>
        <begin position="48"/>
        <end position="71"/>
    </location>
</feature>
<proteinExistence type="predicted"/>
<sequence>MRCNSSIIWRLCTKLDYDTQRSKGKSSTKPMVFRSCIPVLRKQNCGLLGQNKRRSKETSHNFQREPSGPEM</sequence>
<dbReference type="EMBL" id="KK198760">
    <property type="protein sequence ID" value="KCW59453.1"/>
    <property type="molecule type" value="Genomic_DNA"/>
</dbReference>
<protein>
    <submittedName>
        <fullName evidence="2">Uncharacterized protein</fullName>
    </submittedName>
</protein>
<dbReference type="Gramene" id="KCW59453">
    <property type="protein sequence ID" value="KCW59453"/>
    <property type="gene ID" value="EUGRSUZ_H02193"/>
</dbReference>
<evidence type="ECO:0000313" key="2">
    <source>
        <dbReference type="EMBL" id="KCW59453.1"/>
    </source>
</evidence>
<reference evidence="2" key="1">
    <citation type="submission" date="2013-07" db="EMBL/GenBank/DDBJ databases">
        <title>The genome of Eucalyptus grandis.</title>
        <authorList>
            <person name="Schmutz J."/>
            <person name="Hayes R."/>
            <person name="Myburg A."/>
            <person name="Tuskan G."/>
            <person name="Grattapaglia D."/>
            <person name="Rokhsar D.S."/>
        </authorList>
    </citation>
    <scope>NUCLEOTIDE SEQUENCE</scope>
    <source>
        <tissue evidence="2">Leaf extractions</tissue>
    </source>
</reference>